<dbReference type="STRING" id="1384056.N787_04590"/>
<protein>
    <recommendedName>
        <fullName evidence="3">Prevent-host-death protein</fullName>
    </recommendedName>
</protein>
<gene>
    <name evidence="1" type="ORF">N787_04590</name>
</gene>
<proteinExistence type="predicted"/>
<evidence type="ECO:0000313" key="1">
    <source>
        <dbReference type="EMBL" id="KFN42051.1"/>
    </source>
</evidence>
<accession>A0A091ARS6</accession>
<dbReference type="EMBL" id="AVCK01000055">
    <property type="protein sequence ID" value="KFN42051.1"/>
    <property type="molecule type" value="Genomic_DNA"/>
</dbReference>
<reference evidence="1 2" key="1">
    <citation type="submission" date="2013-09" db="EMBL/GenBank/DDBJ databases">
        <title>Genome sequencing of Arenimonas metalli.</title>
        <authorList>
            <person name="Chen F."/>
            <person name="Wang G."/>
        </authorList>
    </citation>
    <scope>NUCLEOTIDE SEQUENCE [LARGE SCALE GENOMIC DNA]</scope>
    <source>
        <strain evidence="1 2">CF5-1</strain>
    </source>
</reference>
<evidence type="ECO:0008006" key="3">
    <source>
        <dbReference type="Google" id="ProtNLM"/>
    </source>
</evidence>
<evidence type="ECO:0000313" key="2">
    <source>
        <dbReference type="Proteomes" id="UP000029393"/>
    </source>
</evidence>
<sequence length="89" mass="9775">MKTATIPSLRVAPELREAAEDVLREGESLSGFVEAALRAQIEQRRTQADFLARGLASREAARKSGRYVPAAQVLARLEAQVKKAGKRKE</sequence>
<dbReference type="OrthoDB" id="8400336at2"/>
<dbReference type="NCBIfam" id="NF041551">
    <property type="entry name" value="YlcI_YnfO_N"/>
    <property type="match status" value="1"/>
</dbReference>
<dbReference type="PATRIC" id="fig|1384056.3.peg.2438"/>
<keyword evidence="2" id="KW-1185">Reference proteome</keyword>
<dbReference type="AlphaFoldDB" id="A0A091ARS6"/>
<comment type="caution">
    <text evidence="1">The sequence shown here is derived from an EMBL/GenBank/DDBJ whole genome shotgun (WGS) entry which is preliminary data.</text>
</comment>
<organism evidence="1 2">
    <name type="scientific">Arenimonas metalli CF5-1</name>
    <dbReference type="NCBI Taxonomy" id="1384056"/>
    <lineage>
        <taxon>Bacteria</taxon>
        <taxon>Pseudomonadati</taxon>
        <taxon>Pseudomonadota</taxon>
        <taxon>Gammaproteobacteria</taxon>
        <taxon>Lysobacterales</taxon>
        <taxon>Lysobacteraceae</taxon>
        <taxon>Arenimonas</taxon>
    </lineage>
</organism>
<dbReference type="RefSeq" id="WP_034214711.1">
    <property type="nucleotide sequence ID" value="NZ_AVCK01000055.1"/>
</dbReference>
<name>A0A091ARS6_9GAMM</name>
<dbReference type="eggNOG" id="COG3905">
    <property type="taxonomic scope" value="Bacteria"/>
</dbReference>
<dbReference type="Proteomes" id="UP000029393">
    <property type="component" value="Unassembled WGS sequence"/>
</dbReference>